<feature type="domain" description="C2H2-type" evidence="14">
    <location>
        <begin position="1161"/>
        <end position="1188"/>
    </location>
</feature>
<feature type="region of interest" description="Disordered" evidence="13">
    <location>
        <begin position="1"/>
        <end position="88"/>
    </location>
</feature>
<sequence length="1618" mass="169679">MTPPSRLELHGQLASRQAVRGGTALAPTPGSVEADGNLPARSLAAGACSQEDEGAFPIHSDAHREGRPPLAARGRAKRSYRGAAGARDARGSERVLGLKIVPVQRKRPSEPPGSSRQIVGVFFLSPMLPVCSSAGEKPAMGDMKTPDFDDLLAAFDIPDIDAKEAIQSAPDEAEGPHVAPGASLVKPEPVAGVGSSLRPPSPSDPQTDPSIVSVIVKNKVRHEAVDGGDGDADQDPIDVITGAVDVGPRLGACSPGMTESESVNHNGFGSSGGPHPLGQAQSNGAPWSLTIPKVSPEAASSGAAKAAKQGGNIFNRLKPLVAQGSGDPVGRARKMQLLQQQHQQDAGQERADEVKASLPSSSSLPAGSSPLAAGGPVRPASPFFPPSKPLLSAPPSVPSSHPLHSSQPFNGASKGGPALFQHQQGEEEDSDPDLGSPLVIQENPDSPTSAQMTRRYKSNSVSAQPTSSSLACQPKPGDTPSGSSLTSSSPQSGSTESSQVEDRHPEHVIEERDSPESPETEVPASAAPVPSKRCSSPAVASTPPPSEMREPKMEEEEMEVGNGADRLAESKADEGQHVSDDVMEVSDGRPKPTPTDGGGGGGGAAPAPAGAPSRPLKVRIKTIKTSTGGITRTVTRVAPKGKGADAKAQSGQRKFLGGQAQKADGSPGPTAAASQKVSALGALPASTLAASSVMLAAATKVQNKMASSEKAKVSPTAVSITKAAALPATPAVSSSPKFSVAAGGISVRTGTNKNANSGGGAIIGASLQPNKPASIVNSTGAVISRSQSSLVEAFNKILNSKNLLPSYKPDLSAPPPPEWGLPLPAAGYRCLECGDSFALERSLARHYDRRSLRIEVTCNHCAKRLAFFNKCSLLLHAREHKERGLVMQCSHLVMRPVTVEQMIGQQDVTPVAGLLSSSSSSPPVSSPSVTPGGATTNSSPMKDGSSPAAPQPRPVRRAPQGPQALMPLPCKKAESLQYNNFKCPECQTQFSGKAELVTHFQQIRGAPNSVSPGRGQNATPCHAAACLAKLVFLSPAQTCTQCSPPMMLPNSCAVSAHQRVHKHKAPHVCPECGGIARQASFQTHLEEACLHFARRIGYRCSSCQVVFGGLNSIKSHIQTAHCEVFHKCPSCPMAFKSSPSAQSHISSQHPALTGGQAKMIYKCVMCDTVFTQKPLLYMHFDTHLAKQKVHVFKCPDCTKLYAQKGSMMEHIKSTHRGPAAKAESQPDASNAVPAPSNPSGPSGLKAKPSTKPDTSDGEDWGREQEEEEEDEEEEDDDDDEGDEDYEAPGGHSAAGGDGGRASAPTEWTCPQCQTTFTDNDDYLSHVKMEHGKVRRVPVGRHFVQRAAERMTSLNAFTLKFPCRICGGTFSTSSSLRRHERVIHEGNKRVFHCQFCTEGKRTFGSRFLLDKHVRLHHKAADGPPLTRKRAATGGEGPGSSSEQDGEAGPPPPRPAPDEEHAPEEGGGPAKRTRASRLSVSSTPGELEEEDTVFRCVPCGFTTEDGAEFQRHIPQHRGDAASFQCLQCGVCFASAGSLGRHRFITHRVRDAPGEGERGAPHTQGSPAGSPAASPQAQGEDGDGNTGCKVCGRRFDKASDLNTHFRTHGMAFLSAHKTDKP</sequence>
<evidence type="ECO:0000256" key="4">
    <source>
        <dbReference type="ARBA" id="ARBA00022723"/>
    </source>
</evidence>
<feature type="compositionally biased region" description="Basic and acidic residues" evidence="13">
    <location>
        <begin position="566"/>
        <end position="590"/>
    </location>
</feature>
<evidence type="ECO:0000256" key="12">
    <source>
        <dbReference type="PROSITE-ProRule" id="PRU00042"/>
    </source>
</evidence>
<dbReference type="Ensembl" id="ENSOSIT00000003428.1">
    <property type="protein sequence ID" value="ENSOSIP00000003187.1"/>
    <property type="gene ID" value="ENSOSIG00000002084.1"/>
</dbReference>
<dbReference type="PANTHER" id="PTHR47222">
    <property type="entry name" value="ZINC FINGER PROTEIN 532-RELATED"/>
    <property type="match status" value="1"/>
</dbReference>
<comment type="function">
    <text evidence="1">May be involved in transcriptional regulation.</text>
</comment>
<feature type="region of interest" description="Disordered" evidence="13">
    <location>
        <begin position="913"/>
        <end position="966"/>
    </location>
</feature>
<dbReference type="InterPro" id="IPR057356">
    <property type="entry name" value="Znf-C2H2_ZNF592"/>
</dbReference>
<dbReference type="FunFam" id="3.30.160.60:FF:002678">
    <property type="entry name" value="Zinc finger protein 687"/>
    <property type="match status" value="1"/>
</dbReference>
<keyword evidence="10" id="KW-0804">Transcription</keyword>
<dbReference type="Pfam" id="PF16622">
    <property type="entry name" value="zf-C2H2_11"/>
    <property type="match status" value="1"/>
</dbReference>
<dbReference type="GeneTree" id="ENSGT00940000156524"/>
<evidence type="ECO:0000256" key="3">
    <source>
        <dbReference type="ARBA" id="ARBA00006991"/>
    </source>
</evidence>
<feature type="compositionally biased region" description="Low complexity" evidence="13">
    <location>
        <begin position="356"/>
        <end position="376"/>
    </location>
</feature>
<feature type="compositionally biased region" description="Low complexity" evidence="13">
    <location>
        <begin position="476"/>
        <end position="498"/>
    </location>
</feature>
<feature type="compositionally biased region" description="Polar residues" evidence="13">
    <location>
        <begin position="257"/>
        <end position="268"/>
    </location>
</feature>
<dbReference type="Pfam" id="PF00096">
    <property type="entry name" value="zf-C2H2"/>
    <property type="match status" value="3"/>
</dbReference>
<comment type="similarity">
    <text evidence="3">Belongs to the krueppel C2H2-type zinc-finger protein family.</text>
</comment>
<dbReference type="InterPro" id="IPR045914">
    <property type="entry name" value="Zn532-like"/>
</dbReference>
<evidence type="ECO:0000256" key="8">
    <source>
        <dbReference type="ARBA" id="ARBA00023015"/>
    </source>
</evidence>
<feature type="domain" description="C2H2-type" evidence="14">
    <location>
        <begin position="1307"/>
        <end position="1335"/>
    </location>
</feature>
<dbReference type="InterPro" id="IPR036236">
    <property type="entry name" value="Znf_C2H2_sf"/>
</dbReference>
<dbReference type="GO" id="GO:0005634">
    <property type="term" value="C:nucleus"/>
    <property type="evidence" value="ECO:0007669"/>
    <property type="project" value="UniProtKB-SubCell"/>
</dbReference>
<dbReference type="SUPFAM" id="SSF57667">
    <property type="entry name" value="beta-beta-alpha zinc fingers"/>
    <property type="match status" value="3"/>
</dbReference>
<keyword evidence="9" id="KW-0238">DNA-binding</keyword>
<evidence type="ECO:0000259" key="14">
    <source>
        <dbReference type="PROSITE" id="PS50157"/>
    </source>
</evidence>
<feature type="domain" description="C2H2-type" evidence="14">
    <location>
        <begin position="1583"/>
        <end position="1618"/>
    </location>
</feature>
<feature type="compositionally biased region" description="Polar residues" evidence="13">
    <location>
        <begin position="443"/>
        <end position="471"/>
    </location>
</feature>
<dbReference type="Proteomes" id="UP000694383">
    <property type="component" value="Unplaced"/>
</dbReference>
<organism evidence="15 16">
    <name type="scientific">Oryzias sinensis</name>
    <name type="common">Chinese medaka</name>
    <dbReference type="NCBI Taxonomy" id="183150"/>
    <lineage>
        <taxon>Eukaryota</taxon>
        <taxon>Metazoa</taxon>
        <taxon>Chordata</taxon>
        <taxon>Craniata</taxon>
        <taxon>Vertebrata</taxon>
        <taxon>Euteleostomi</taxon>
        <taxon>Actinopterygii</taxon>
        <taxon>Neopterygii</taxon>
        <taxon>Teleostei</taxon>
        <taxon>Neoteleostei</taxon>
        <taxon>Acanthomorphata</taxon>
        <taxon>Ovalentaria</taxon>
        <taxon>Atherinomorphae</taxon>
        <taxon>Beloniformes</taxon>
        <taxon>Adrianichthyidae</taxon>
        <taxon>Oryziinae</taxon>
        <taxon>Oryzias</taxon>
    </lineage>
</organism>
<keyword evidence="5" id="KW-0677">Repeat</keyword>
<feature type="compositionally biased region" description="Low complexity" evidence="13">
    <location>
        <begin position="1561"/>
        <end position="1576"/>
    </location>
</feature>
<feature type="region of interest" description="Disordered" evidence="13">
    <location>
        <begin position="1208"/>
        <end position="1306"/>
    </location>
</feature>
<dbReference type="InterPro" id="IPR013087">
    <property type="entry name" value="Znf_C2H2_type"/>
</dbReference>
<evidence type="ECO:0000256" key="6">
    <source>
        <dbReference type="ARBA" id="ARBA00022771"/>
    </source>
</evidence>
<evidence type="ECO:0000256" key="9">
    <source>
        <dbReference type="ARBA" id="ARBA00023125"/>
    </source>
</evidence>
<evidence type="ECO:0000313" key="15">
    <source>
        <dbReference type="Ensembl" id="ENSOSIP00000003187.1"/>
    </source>
</evidence>
<keyword evidence="4" id="KW-0479">Metal-binding</keyword>
<feature type="domain" description="C2H2-type" evidence="14">
    <location>
        <begin position="1192"/>
        <end position="1220"/>
    </location>
</feature>
<evidence type="ECO:0000256" key="1">
    <source>
        <dbReference type="ARBA" id="ARBA00003767"/>
    </source>
</evidence>
<feature type="compositionally biased region" description="Acidic residues" evidence="13">
    <location>
        <begin position="1264"/>
        <end position="1286"/>
    </location>
</feature>
<feature type="compositionally biased region" description="Low complexity" evidence="13">
    <location>
        <begin position="916"/>
        <end position="929"/>
    </location>
</feature>
<name>A0A8C7WTM7_9TELE</name>
<dbReference type="PANTHER" id="PTHR47222:SF2">
    <property type="entry name" value="ZINC FINGER PROTEIN 687"/>
    <property type="match status" value="1"/>
</dbReference>
<feature type="compositionally biased region" description="Low complexity" evidence="13">
    <location>
        <begin position="298"/>
        <end position="311"/>
    </location>
</feature>
<feature type="region of interest" description="Disordered" evidence="13">
    <location>
        <begin position="162"/>
        <end position="212"/>
    </location>
</feature>
<evidence type="ECO:0000256" key="11">
    <source>
        <dbReference type="ARBA" id="ARBA00023242"/>
    </source>
</evidence>
<dbReference type="PROSITE" id="PS50157">
    <property type="entry name" value="ZINC_FINGER_C2H2_2"/>
    <property type="match status" value="7"/>
</dbReference>
<feature type="region of interest" description="Disordered" evidence="13">
    <location>
        <begin position="1549"/>
        <end position="1582"/>
    </location>
</feature>
<keyword evidence="6 12" id="KW-0863">Zinc-finger</keyword>
<keyword evidence="8" id="KW-0805">Transcription regulation</keyword>
<comment type="subcellular location">
    <subcellularLocation>
        <location evidence="2">Nucleus</location>
    </subcellularLocation>
</comment>
<dbReference type="InterPro" id="IPR041697">
    <property type="entry name" value="Znf-C2H2_11"/>
</dbReference>
<dbReference type="Gene3D" id="3.30.160.60">
    <property type="entry name" value="Classic Zinc Finger"/>
    <property type="match status" value="5"/>
</dbReference>
<dbReference type="Pfam" id="PF25412">
    <property type="entry name" value="zf-C2H2_ZNF592"/>
    <property type="match status" value="1"/>
</dbReference>
<dbReference type="SMART" id="SM00355">
    <property type="entry name" value="ZnF_C2H2"/>
    <property type="match status" value="15"/>
</dbReference>
<feature type="compositionally biased region" description="Basic and acidic residues" evidence="13">
    <location>
        <begin position="500"/>
        <end position="515"/>
    </location>
</feature>
<dbReference type="PROSITE" id="PS00028">
    <property type="entry name" value="ZINC_FINGER_C2H2_1"/>
    <property type="match status" value="7"/>
</dbReference>
<feature type="domain" description="C2H2-type" evidence="14">
    <location>
        <begin position="1521"/>
        <end position="1549"/>
    </location>
</feature>
<keyword evidence="11" id="KW-0539">Nucleus</keyword>
<keyword evidence="16" id="KW-1185">Reference proteome</keyword>
<proteinExistence type="inferred from homology"/>
<feature type="compositionally biased region" description="Low complexity" evidence="13">
    <location>
        <begin position="389"/>
        <end position="409"/>
    </location>
</feature>
<feature type="region of interest" description="Disordered" evidence="13">
    <location>
        <begin position="1418"/>
        <end position="1487"/>
    </location>
</feature>
<feature type="region of interest" description="Disordered" evidence="13">
    <location>
        <begin position="250"/>
        <end position="617"/>
    </location>
</feature>
<protein>
    <submittedName>
        <fullName evidence="15">Zinc finger protein 687b</fullName>
    </submittedName>
</protein>
<reference evidence="15" key="1">
    <citation type="submission" date="2025-08" db="UniProtKB">
        <authorList>
            <consortium name="Ensembl"/>
        </authorList>
    </citation>
    <scope>IDENTIFICATION</scope>
</reference>
<feature type="domain" description="C2H2-type" evidence="14">
    <location>
        <begin position="1360"/>
        <end position="1388"/>
    </location>
</feature>
<evidence type="ECO:0000256" key="10">
    <source>
        <dbReference type="ARBA" id="ARBA00023163"/>
    </source>
</evidence>
<evidence type="ECO:0000256" key="5">
    <source>
        <dbReference type="ARBA" id="ARBA00022737"/>
    </source>
</evidence>
<evidence type="ECO:0000313" key="16">
    <source>
        <dbReference type="Proteomes" id="UP000694383"/>
    </source>
</evidence>
<dbReference type="GO" id="GO:0003677">
    <property type="term" value="F:DNA binding"/>
    <property type="evidence" value="ECO:0007669"/>
    <property type="project" value="UniProtKB-KW"/>
</dbReference>
<evidence type="ECO:0000256" key="13">
    <source>
        <dbReference type="SAM" id="MobiDB-lite"/>
    </source>
</evidence>
<evidence type="ECO:0000256" key="7">
    <source>
        <dbReference type="ARBA" id="ARBA00022833"/>
    </source>
</evidence>
<feature type="region of interest" description="Disordered" evidence="13">
    <location>
        <begin position="638"/>
        <end position="672"/>
    </location>
</feature>
<dbReference type="GO" id="GO:0008270">
    <property type="term" value="F:zinc ion binding"/>
    <property type="evidence" value="ECO:0007669"/>
    <property type="project" value="UniProtKB-KW"/>
</dbReference>
<accession>A0A8C7WTM7</accession>
<reference evidence="15" key="2">
    <citation type="submission" date="2025-09" db="UniProtKB">
        <authorList>
            <consortium name="Ensembl"/>
        </authorList>
    </citation>
    <scope>IDENTIFICATION</scope>
</reference>
<keyword evidence="7" id="KW-0862">Zinc</keyword>
<evidence type="ECO:0000256" key="2">
    <source>
        <dbReference type="ARBA" id="ARBA00004123"/>
    </source>
</evidence>
<feature type="domain" description="C2H2-type" evidence="14">
    <location>
        <begin position="828"/>
        <end position="846"/>
    </location>
</feature>